<feature type="region of interest" description="Disordered" evidence="1">
    <location>
        <begin position="356"/>
        <end position="377"/>
    </location>
</feature>
<protein>
    <submittedName>
        <fullName evidence="2">Uncharacterized protein</fullName>
    </submittedName>
</protein>
<gene>
    <name evidence="2" type="ORF">DPM19_13785</name>
</gene>
<name>A0A365H705_9ACTN</name>
<organism evidence="2 3">
    <name type="scientific">Actinomadura craniellae</name>
    <dbReference type="NCBI Taxonomy" id="2231787"/>
    <lineage>
        <taxon>Bacteria</taxon>
        <taxon>Bacillati</taxon>
        <taxon>Actinomycetota</taxon>
        <taxon>Actinomycetes</taxon>
        <taxon>Streptosporangiales</taxon>
        <taxon>Thermomonosporaceae</taxon>
        <taxon>Actinomadura</taxon>
    </lineage>
</organism>
<evidence type="ECO:0000256" key="1">
    <source>
        <dbReference type="SAM" id="MobiDB-lite"/>
    </source>
</evidence>
<sequence>MILTRRLGHGIAAVAIGLTVVGTSALPASAAPLTWRVVQTFDQSEYDRINAVLPVNRRDIWALAGSDPARPNLSHPVTHRWDGSAWREVPTPAGLTGVLTAGDAPSPTDVWAIGGEDDGESYALRWDGTRWNVARRWESGQLTGVTAISPTNVWVFGASGGSAGAGTWHYDGTTWTQVETPFSVRRASKVSANDIWGIARGATGDSRTVAHYDGTAWREIPTGNALPPEIPFDEEAGTYQSVFLTGIVARSAQDVWVSGTVNRLENETFVEQPVLIRWNGTRWRRVGAPETGALGEITPDGGRGFWFLSRPAEGPETIKHRSAGGVWSTATVTVPAGLTPSFSDLALIPGTRQAVGSGELRPADQGSSDGAVFGLVR</sequence>
<evidence type="ECO:0000313" key="2">
    <source>
        <dbReference type="EMBL" id="RAY14798.1"/>
    </source>
</evidence>
<dbReference type="Proteomes" id="UP000251891">
    <property type="component" value="Unassembled WGS sequence"/>
</dbReference>
<dbReference type="AlphaFoldDB" id="A0A365H705"/>
<dbReference type="RefSeq" id="WP_111867137.1">
    <property type="nucleotide sequence ID" value="NZ_QLYX01000005.1"/>
</dbReference>
<evidence type="ECO:0000313" key="3">
    <source>
        <dbReference type="Proteomes" id="UP000251891"/>
    </source>
</evidence>
<accession>A0A365H705</accession>
<reference evidence="2 3" key="1">
    <citation type="submission" date="2018-06" db="EMBL/GenBank/DDBJ databases">
        <title>Actinomadura craniellae sp. nov. isolated from marine sponge Craniella sp.</title>
        <authorList>
            <person name="Li L."/>
            <person name="Xu Q.H."/>
            <person name="Lin H.W."/>
            <person name="Lu Y.H."/>
        </authorList>
    </citation>
    <scope>NUCLEOTIDE SEQUENCE [LARGE SCALE GENOMIC DNA]</scope>
    <source>
        <strain evidence="2 3">LHW63021</strain>
    </source>
</reference>
<dbReference type="SUPFAM" id="SSF89372">
    <property type="entry name" value="Fucose-specific lectin"/>
    <property type="match status" value="1"/>
</dbReference>
<proteinExistence type="predicted"/>
<dbReference type="EMBL" id="QLYX01000005">
    <property type="protein sequence ID" value="RAY14798.1"/>
    <property type="molecule type" value="Genomic_DNA"/>
</dbReference>
<keyword evidence="3" id="KW-1185">Reference proteome</keyword>
<comment type="caution">
    <text evidence="2">The sequence shown here is derived from an EMBL/GenBank/DDBJ whole genome shotgun (WGS) entry which is preliminary data.</text>
</comment>
<dbReference type="OrthoDB" id="3515089at2"/>